<feature type="transmembrane region" description="Helical" evidence="1">
    <location>
        <begin position="185"/>
        <end position="205"/>
    </location>
</feature>
<proteinExistence type="predicted"/>
<dbReference type="AlphaFoldDB" id="A0A917DQW4"/>
<evidence type="ECO:0000259" key="2">
    <source>
        <dbReference type="Pfam" id="PF05569"/>
    </source>
</evidence>
<reference evidence="3" key="2">
    <citation type="submission" date="2020-09" db="EMBL/GenBank/DDBJ databases">
        <authorList>
            <person name="Sun Q."/>
            <person name="Zhou Y."/>
        </authorList>
    </citation>
    <scope>NUCLEOTIDE SEQUENCE</scope>
    <source>
        <strain evidence="3">CGMCC 1.15958</strain>
    </source>
</reference>
<feature type="transmembrane region" description="Helical" evidence="1">
    <location>
        <begin position="34"/>
        <end position="51"/>
    </location>
</feature>
<feature type="transmembrane region" description="Helical" evidence="1">
    <location>
        <begin position="6"/>
        <end position="22"/>
    </location>
</feature>
<sequence length="465" mass="54897">MTTYLIKTVLCSGIFLALYVWLFENEKMHQFKRFYLLGSLVISFLIPLIEIETERSILPTQIIENTLQLSAIQQVEGNSTNLQPIQPATNYFTKENIFFEIYVLISVVIAIRFFRNLLLIFSRKNNQQFIEYQGIRIALTNDTQTPHSFFSTIFLNKNAYENGEVASEIIEHELAHIRQKHSLDILFFELLFTIVWFNPFLFFYGKLIRLNHEFLADEAVLNKYKNKTKYQYLLLNTIGLNLSTPLTSQFNYSYTKKRFKMMNMQPNKKKAIVLQVAILPFLVIMSLMFGKISFAQQPKIEPKAAIHSQNEASQAIVKEYEQLVKKYMSTFKKDETDRARLEFLFLSMSKEQQEKQEFIMIPPFRPFEKNTPTEAEFEAYKNPKVYGIWMNDKKIKNSDLDKYKASDISLVLVSKLYPNAQKTIGYKYKFQADMMTNEYYEAYRKERLADKKYRLVGSKTYMKKK</sequence>
<reference evidence="3" key="1">
    <citation type="journal article" date="2014" name="Int. J. Syst. Evol. Microbiol.">
        <title>Complete genome sequence of Corynebacterium casei LMG S-19264T (=DSM 44701T), isolated from a smear-ripened cheese.</title>
        <authorList>
            <consortium name="US DOE Joint Genome Institute (JGI-PGF)"/>
            <person name="Walter F."/>
            <person name="Albersmeier A."/>
            <person name="Kalinowski J."/>
            <person name="Ruckert C."/>
        </authorList>
    </citation>
    <scope>NUCLEOTIDE SEQUENCE</scope>
    <source>
        <strain evidence="3">CGMCC 1.15958</strain>
    </source>
</reference>
<feature type="transmembrane region" description="Helical" evidence="1">
    <location>
        <begin position="230"/>
        <end position="250"/>
    </location>
</feature>
<dbReference type="PANTHER" id="PTHR34978:SF3">
    <property type="entry name" value="SLR0241 PROTEIN"/>
    <property type="match status" value="1"/>
</dbReference>
<keyword evidence="4" id="KW-1185">Reference proteome</keyword>
<dbReference type="RefSeq" id="WP_188766578.1">
    <property type="nucleotide sequence ID" value="NZ_BMKK01000005.1"/>
</dbReference>
<accession>A0A917DQW4</accession>
<dbReference type="Pfam" id="PF05569">
    <property type="entry name" value="Peptidase_M56"/>
    <property type="match status" value="1"/>
</dbReference>
<evidence type="ECO:0000313" key="3">
    <source>
        <dbReference type="EMBL" id="GGD61159.1"/>
    </source>
</evidence>
<dbReference type="Proteomes" id="UP000609064">
    <property type="component" value="Unassembled WGS sequence"/>
</dbReference>
<comment type="caution">
    <text evidence="3">The sequence shown here is derived from an EMBL/GenBank/DDBJ whole genome shotgun (WGS) entry which is preliminary data.</text>
</comment>
<keyword evidence="1" id="KW-1133">Transmembrane helix</keyword>
<evidence type="ECO:0000313" key="4">
    <source>
        <dbReference type="Proteomes" id="UP000609064"/>
    </source>
</evidence>
<feature type="domain" description="Peptidase M56" evidence="2">
    <location>
        <begin position="166"/>
        <end position="261"/>
    </location>
</feature>
<feature type="transmembrane region" description="Helical" evidence="1">
    <location>
        <begin position="271"/>
        <end position="290"/>
    </location>
</feature>
<feature type="transmembrane region" description="Helical" evidence="1">
    <location>
        <begin position="97"/>
        <end position="114"/>
    </location>
</feature>
<dbReference type="CDD" id="cd07341">
    <property type="entry name" value="M56_BlaR1_MecR1_like"/>
    <property type="match status" value="1"/>
</dbReference>
<protein>
    <recommendedName>
        <fullName evidence="2">Peptidase M56 domain-containing protein</fullName>
    </recommendedName>
</protein>
<dbReference type="InterPro" id="IPR008756">
    <property type="entry name" value="Peptidase_M56"/>
</dbReference>
<dbReference type="EMBL" id="BMKK01000005">
    <property type="protein sequence ID" value="GGD61159.1"/>
    <property type="molecule type" value="Genomic_DNA"/>
</dbReference>
<dbReference type="InterPro" id="IPR052173">
    <property type="entry name" value="Beta-lactam_resp_regulator"/>
</dbReference>
<keyword evidence="1" id="KW-0472">Membrane</keyword>
<gene>
    <name evidence="3" type="ORF">GCM10011514_26440</name>
</gene>
<keyword evidence="1" id="KW-0812">Transmembrane</keyword>
<name>A0A917DQW4_9BACT</name>
<evidence type="ECO:0000256" key="1">
    <source>
        <dbReference type="SAM" id="Phobius"/>
    </source>
</evidence>
<dbReference type="PANTHER" id="PTHR34978">
    <property type="entry name" value="POSSIBLE SENSOR-TRANSDUCER PROTEIN BLAR"/>
    <property type="match status" value="1"/>
</dbReference>
<organism evidence="3 4">
    <name type="scientific">Emticicia aquatilis</name>
    <dbReference type="NCBI Taxonomy" id="1537369"/>
    <lineage>
        <taxon>Bacteria</taxon>
        <taxon>Pseudomonadati</taxon>
        <taxon>Bacteroidota</taxon>
        <taxon>Cytophagia</taxon>
        <taxon>Cytophagales</taxon>
        <taxon>Leadbetterellaceae</taxon>
        <taxon>Emticicia</taxon>
    </lineage>
</organism>